<sequence length="429" mass="48905">METPEIAVPNNFRSVISDFTKDLSITFPEYSYLWAKWALAETSNEEIRNLFDYCLTVYPERFFDILYQTTEIFDTESAVNTNFLPNVDFKLLFHCENVSESTKKTIWKYLQLILFTIVGGIKDKSTFGDSMRLFDGVDENDLHEKLNETMSGLADFFKNISTENEDNTDSPSSGKEQNTEEHFRNMFDQGMFGNTPFGNMPDGESLHTHLKSLFNGKIGALAKEMAEEISEEFKDILGEDTSDIKSTGDVVKKLMKDPKKIMGMMKSVGNKLDDKLKNGDISREEIMKEAGDMFSKMNEMGDKNAMADMLKNMAKTMGMGKNVRVNMDALNKMTKMSSMRDRMRANLEKKKQHQLEEIEKLKQRKQAEAAKFSLSANSENSFVFRLDGEEAQEKSMKSQADLMAELLIEEESKKAPVVSSSKKSKKSKK</sequence>
<dbReference type="EMBL" id="MN739853">
    <property type="protein sequence ID" value="QHT74613.1"/>
    <property type="molecule type" value="Genomic_DNA"/>
</dbReference>
<organism evidence="2">
    <name type="scientific">viral metagenome</name>
    <dbReference type="NCBI Taxonomy" id="1070528"/>
    <lineage>
        <taxon>unclassified sequences</taxon>
        <taxon>metagenomes</taxon>
        <taxon>organismal metagenomes</taxon>
    </lineage>
</organism>
<evidence type="ECO:0000256" key="1">
    <source>
        <dbReference type="SAM" id="Coils"/>
    </source>
</evidence>
<dbReference type="AlphaFoldDB" id="A0A6C0H3J3"/>
<accession>A0A6C0H3J3</accession>
<reference evidence="2" key="1">
    <citation type="journal article" date="2020" name="Nature">
        <title>Giant virus diversity and host interactions through global metagenomics.</title>
        <authorList>
            <person name="Schulz F."/>
            <person name="Roux S."/>
            <person name="Paez-Espino D."/>
            <person name="Jungbluth S."/>
            <person name="Walsh D.A."/>
            <person name="Denef V.J."/>
            <person name="McMahon K.D."/>
            <person name="Konstantinidis K.T."/>
            <person name="Eloe-Fadrosh E.A."/>
            <person name="Kyrpides N.C."/>
            <person name="Woyke T."/>
        </authorList>
    </citation>
    <scope>NUCLEOTIDE SEQUENCE</scope>
    <source>
        <strain evidence="2">GVMAG-M-3300023179-59</strain>
    </source>
</reference>
<proteinExistence type="predicted"/>
<keyword evidence="1" id="KW-0175">Coiled coil</keyword>
<evidence type="ECO:0000313" key="2">
    <source>
        <dbReference type="EMBL" id="QHT74613.1"/>
    </source>
</evidence>
<name>A0A6C0H3J3_9ZZZZ</name>
<protein>
    <submittedName>
        <fullName evidence="2">Uncharacterized protein</fullName>
    </submittedName>
</protein>
<feature type="coiled-coil region" evidence="1">
    <location>
        <begin position="344"/>
        <end position="371"/>
    </location>
</feature>